<evidence type="ECO:0000313" key="2">
    <source>
        <dbReference type="EMBL" id="CEJ85556.1"/>
    </source>
</evidence>
<protein>
    <recommendedName>
        <fullName evidence="4">ATP/GTP-binding protein</fullName>
    </recommendedName>
</protein>
<dbReference type="AlphaFoldDB" id="A0A0A1TEH5"/>
<dbReference type="Pfam" id="PF13671">
    <property type="entry name" value="AAA_33"/>
    <property type="match status" value="1"/>
</dbReference>
<organism evidence="2 3">
    <name type="scientific">[Torrubiella] hemipterigena</name>
    <dbReference type="NCBI Taxonomy" id="1531966"/>
    <lineage>
        <taxon>Eukaryota</taxon>
        <taxon>Fungi</taxon>
        <taxon>Dikarya</taxon>
        <taxon>Ascomycota</taxon>
        <taxon>Pezizomycotina</taxon>
        <taxon>Sordariomycetes</taxon>
        <taxon>Hypocreomycetidae</taxon>
        <taxon>Hypocreales</taxon>
        <taxon>Clavicipitaceae</taxon>
        <taxon>Clavicipitaceae incertae sedis</taxon>
        <taxon>'Torrubiella' clade</taxon>
    </lineage>
</organism>
<evidence type="ECO:0000313" key="3">
    <source>
        <dbReference type="Proteomes" id="UP000039046"/>
    </source>
</evidence>
<dbReference type="Proteomes" id="UP000039046">
    <property type="component" value="Unassembled WGS sequence"/>
</dbReference>
<feature type="compositionally biased region" description="Polar residues" evidence="1">
    <location>
        <begin position="1"/>
        <end position="11"/>
    </location>
</feature>
<dbReference type="EMBL" id="CDHN01000002">
    <property type="protein sequence ID" value="CEJ85556.1"/>
    <property type="molecule type" value="Genomic_DNA"/>
</dbReference>
<dbReference type="SUPFAM" id="SSF52540">
    <property type="entry name" value="P-loop containing nucleoside triphosphate hydrolases"/>
    <property type="match status" value="1"/>
</dbReference>
<evidence type="ECO:0008006" key="4">
    <source>
        <dbReference type="Google" id="ProtNLM"/>
    </source>
</evidence>
<sequence>MGSEQGNSTGETPLESPAMNIIRPSLSRTPGDSRPVVVMTCGIAGAGKSTLAKNIVRELPNFVRLSADGEVFKKYGLFAIDYPAEKYEEYLDEAADLVRNELVRLLRDEPDKDIVLDLSFWNKEYRDEYKALVDAAKARWVLVFLEANKETLWGRIQSRRAKRDGAALGDAERNGDSAYDISEEVFEMYWGGFERPEGEGEVVVQAA</sequence>
<proteinExistence type="predicted"/>
<evidence type="ECO:0000256" key="1">
    <source>
        <dbReference type="SAM" id="MobiDB-lite"/>
    </source>
</evidence>
<dbReference type="HOGENOM" id="CLU_105030_0_1_1"/>
<dbReference type="Gene3D" id="3.40.50.300">
    <property type="entry name" value="P-loop containing nucleotide triphosphate hydrolases"/>
    <property type="match status" value="1"/>
</dbReference>
<reference evidence="2 3" key="1">
    <citation type="journal article" date="2015" name="Genome Announc.">
        <title>Draft Genome Sequence and Gene Annotation of the Entomopathogenic Fungus Verticillium hemipterigenum.</title>
        <authorList>
            <person name="Horn F."/>
            <person name="Habel A."/>
            <person name="Scharf D.H."/>
            <person name="Dworschak J."/>
            <person name="Brakhage A.A."/>
            <person name="Guthke R."/>
            <person name="Hertweck C."/>
            <person name="Linde J."/>
        </authorList>
    </citation>
    <scope>NUCLEOTIDE SEQUENCE [LARGE SCALE GENOMIC DNA]</scope>
</reference>
<dbReference type="OrthoDB" id="3512845at2759"/>
<dbReference type="InterPro" id="IPR027417">
    <property type="entry name" value="P-loop_NTPase"/>
</dbReference>
<gene>
    <name evidence="2" type="ORF">VHEMI03806</name>
</gene>
<accession>A0A0A1TEH5</accession>
<feature type="region of interest" description="Disordered" evidence="1">
    <location>
        <begin position="1"/>
        <end position="28"/>
    </location>
</feature>
<keyword evidence="3" id="KW-1185">Reference proteome</keyword>
<name>A0A0A1TEH5_9HYPO</name>